<reference evidence="3" key="1">
    <citation type="submission" date="2019-12" db="EMBL/GenBank/DDBJ databases">
        <title>An insight into the sialome of adult female Ixodes ricinus ticks feeding for 6 days.</title>
        <authorList>
            <person name="Perner J."/>
            <person name="Ribeiro J.M.C."/>
        </authorList>
    </citation>
    <scope>NUCLEOTIDE SEQUENCE</scope>
    <source>
        <strain evidence="3">Semi-engorged</strain>
        <tissue evidence="3">Salivary glands</tissue>
    </source>
</reference>
<accession>A0A6B0UEG2</accession>
<sequence length="93" mass="10440">MLSRLSAVSRGCTLLLLVRVCTSPFLFCCRLATFCFRFHPFLSLAHARLPPRGRDFVFCRQRNEAKKSVTNSTPAQHPQSPSSNRSFASALHS</sequence>
<evidence type="ECO:0000256" key="1">
    <source>
        <dbReference type="SAM" id="MobiDB-lite"/>
    </source>
</evidence>
<dbReference type="EMBL" id="GIFC01004703">
    <property type="protein sequence ID" value="MXU86786.1"/>
    <property type="molecule type" value="Transcribed_RNA"/>
</dbReference>
<feature type="compositionally biased region" description="Polar residues" evidence="1">
    <location>
        <begin position="68"/>
        <end position="93"/>
    </location>
</feature>
<keyword evidence="2" id="KW-0732">Signal</keyword>
<organism evidence="3">
    <name type="scientific">Ixodes ricinus</name>
    <name type="common">Common tick</name>
    <name type="synonym">Acarus ricinus</name>
    <dbReference type="NCBI Taxonomy" id="34613"/>
    <lineage>
        <taxon>Eukaryota</taxon>
        <taxon>Metazoa</taxon>
        <taxon>Ecdysozoa</taxon>
        <taxon>Arthropoda</taxon>
        <taxon>Chelicerata</taxon>
        <taxon>Arachnida</taxon>
        <taxon>Acari</taxon>
        <taxon>Parasitiformes</taxon>
        <taxon>Ixodida</taxon>
        <taxon>Ixodoidea</taxon>
        <taxon>Ixodidae</taxon>
        <taxon>Ixodinae</taxon>
        <taxon>Ixodes</taxon>
    </lineage>
</organism>
<dbReference type="AlphaFoldDB" id="A0A6B0UEG2"/>
<feature type="chain" id="PRO_5025390679" evidence="2">
    <location>
        <begin position="24"/>
        <end position="93"/>
    </location>
</feature>
<proteinExistence type="predicted"/>
<name>A0A6B0UEG2_IXORI</name>
<feature type="region of interest" description="Disordered" evidence="1">
    <location>
        <begin position="65"/>
        <end position="93"/>
    </location>
</feature>
<evidence type="ECO:0000313" key="3">
    <source>
        <dbReference type="EMBL" id="MXU86786.1"/>
    </source>
</evidence>
<feature type="signal peptide" evidence="2">
    <location>
        <begin position="1"/>
        <end position="23"/>
    </location>
</feature>
<protein>
    <submittedName>
        <fullName evidence="3">Putative secreted protein</fullName>
    </submittedName>
</protein>
<evidence type="ECO:0000256" key="2">
    <source>
        <dbReference type="SAM" id="SignalP"/>
    </source>
</evidence>